<dbReference type="AlphaFoldDB" id="J9FKU3"/>
<dbReference type="EMBL" id="AMCI01006042">
    <property type="protein sequence ID" value="EJW95023.1"/>
    <property type="molecule type" value="Genomic_DNA"/>
</dbReference>
<name>J9FKU3_9ZZZZ</name>
<organism evidence="1">
    <name type="scientific">gut metagenome</name>
    <dbReference type="NCBI Taxonomy" id="749906"/>
    <lineage>
        <taxon>unclassified sequences</taxon>
        <taxon>metagenomes</taxon>
        <taxon>organismal metagenomes</taxon>
    </lineage>
</organism>
<reference evidence="1" key="1">
    <citation type="journal article" date="2012" name="PLoS ONE">
        <title>Gene sets for utilization of primary and secondary nutrition supplies in the distal gut of endangered iberian lynx.</title>
        <authorList>
            <person name="Alcaide M."/>
            <person name="Messina E."/>
            <person name="Richter M."/>
            <person name="Bargiela R."/>
            <person name="Peplies J."/>
            <person name="Huws S.A."/>
            <person name="Newbold C.J."/>
            <person name="Golyshin P.N."/>
            <person name="Simon M.A."/>
            <person name="Lopez G."/>
            <person name="Yakimov M.M."/>
            <person name="Ferrer M."/>
        </authorList>
    </citation>
    <scope>NUCLEOTIDE SEQUENCE</scope>
</reference>
<evidence type="ECO:0000313" key="1">
    <source>
        <dbReference type="EMBL" id="EJW95023.1"/>
    </source>
</evidence>
<proteinExistence type="predicted"/>
<sequence>MYHSNYKGFGLNFFSDLALSYKTNRWELNFMANNIIGTSEYKRIAISAMMQSYTLTHLRPREYMLKFSFAL</sequence>
<evidence type="ECO:0008006" key="2">
    <source>
        <dbReference type="Google" id="ProtNLM"/>
    </source>
</evidence>
<comment type="caution">
    <text evidence="1">The sequence shown here is derived from an EMBL/GenBank/DDBJ whole genome shotgun (WGS) entry which is preliminary data.</text>
</comment>
<accession>J9FKU3</accession>
<protein>
    <recommendedName>
        <fullName evidence="2">TonB-dependent receptor</fullName>
    </recommendedName>
</protein>
<gene>
    <name evidence="1" type="ORF">EVA_16870</name>
</gene>